<dbReference type="Gene3D" id="1.10.357.10">
    <property type="entry name" value="Tetracycline Repressor, domain 2"/>
    <property type="match status" value="1"/>
</dbReference>
<dbReference type="KEGG" id="acij:JS278_02352"/>
<dbReference type="InterPro" id="IPR011075">
    <property type="entry name" value="TetR_C"/>
</dbReference>
<dbReference type="SUPFAM" id="SSF46689">
    <property type="entry name" value="Homeodomain-like"/>
    <property type="match status" value="1"/>
</dbReference>
<evidence type="ECO:0000256" key="4">
    <source>
        <dbReference type="PROSITE-ProRule" id="PRU00335"/>
    </source>
</evidence>
<keyword evidence="7" id="KW-1185">Reference proteome</keyword>
<reference evidence="6 7" key="1">
    <citation type="submission" date="2017-12" db="EMBL/GenBank/DDBJ databases">
        <title>The whole genome sequence of the Acidipropionibacterium virtanenii sp. nov. type strain JS278.</title>
        <authorList>
            <person name="Laine P."/>
            <person name="Deptula P."/>
            <person name="Varmanen P."/>
            <person name="Auvinen P."/>
        </authorList>
    </citation>
    <scope>NUCLEOTIDE SEQUENCE [LARGE SCALE GENOMIC DNA]</scope>
    <source>
        <strain evidence="6 7">JS278</strain>
    </source>
</reference>
<proteinExistence type="predicted"/>
<evidence type="ECO:0000313" key="7">
    <source>
        <dbReference type="Proteomes" id="UP000251995"/>
    </source>
</evidence>
<keyword evidence="3" id="KW-0804">Transcription</keyword>
<gene>
    <name evidence="6" type="primary">yxaF</name>
    <name evidence="6" type="ORF">JS278_02352</name>
</gene>
<sequence>MILVGSREQLVDAMSDLLWERGYAATSPRAVRERCGIGQGSMYYHFPSKRDLGAAAVEHNCRALLPGTIAILEGPGSPLERLIAYLSRDDHQPLKGCKVGRLTQDPEVVADPALLAPVKVAFAATHGMLAGVISEAITAGELPSGLNADHLADMMSTTIQGGYVLAIAAGDRAPFDNARAGAVDLLRALAPTSPSQDPTVPEGHLT</sequence>
<dbReference type="PROSITE" id="PS50977">
    <property type="entry name" value="HTH_TETR_2"/>
    <property type="match status" value="1"/>
</dbReference>
<keyword evidence="1" id="KW-0805">Transcription regulation</keyword>
<dbReference type="InterPro" id="IPR001647">
    <property type="entry name" value="HTH_TetR"/>
</dbReference>
<accession>A0A344UW45</accession>
<dbReference type="EMBL" id="CP025198">
    <property type="protein sequence ID" value="AXE39493.1"/>
    <property type="molecule type" value="Genomic_DNA"/>
</dbReference>
<organism evidence="6 7">
    <name type="scientific">Acidipropionibacterium virtanenii</name>
    <dbReference type="NCBI Taxonomy" id="2057246"/>
    <lineage>
        <taxon>Bacteria</taxon>
        <taxon>Bacillati</taxon>
        <taxon>Actinomycetota</taxon>
        <taxon>Actinomycetes</taxon>
        <taxon>Propionibacteriales</taxon>
        <taxon>Propionibacteriaceae</taxon>
        <taxon>Acidipropionibacterium</taxon>
    </lineage>
</organism>
<keyword evidence="2 4" id="KW-0238">DNA-binding</keyword>
<dbReference type="SUPFAM" id="SSF48498">
    <property type="entry name" value="Tetracyclin repressor-like, C-terminal domain"/>
    <property type="match status" value="1"/>
</dbReference>
<evidence type="ECO:0000259" key="5">
    <source>
        <dbReference type="PROSITE" id="PS50977"/>
    </source>
</evidence>
<feature type="DNA-binding region" description="H-T-H motif" evidence="4">
    <location>
        <begin position="27"/>
        <end position="46"/>
    </location>
</feature>
<dbReference type="InterPro" id="IPR009057">
    <property type="entry name" value="Homeodomain-like_sf"/>
</dbReference>
<dbReference type="Proteomes" id="UP000251995">
    <property type="component" value="Chromosome"/>
</dbReference>
<dbReference type="AlphaFoldDB" id="A0A344UW45"/>
<protein>
    <submittedName>
        <fullName evidence="6">Putative HTH-type transcriptional regulator YxaF</fullName>
    </submittedName>
</protein>
<feature type="domain" description="HTH tetR-type" evidence="5">
    <location>
        <begin position="4"/>
        <end position="64"/>
    </location>
</feature>
<dbReference type="GO" id="GO:0003677">
    <property type="term" value="F:DNA binding"/>
    <property type="evidence" value="ECO:0007669"/>
    <property type="project" value="UniProtKB-UniRule"/>
</dbReference>
<dbReference type="InterPro" id="IPR036271">
    <property type="entry name" value="Tet_transcr_reg_TetR-rel_C_sf"/>
</dbReference>
<dbReference type="Pfam" id="PF00440">
    <property type="entry name" value="TetR_N"/>
    <property type="match status" value="1"/>
</dbReference>
<dbReference type="PANTHER" id="PTHR47506">
    <property type="entry name" value="TRANSCRIPTIONAL REGULATORY PROTEIN"/>
    <property type="match status" value="1"/>
</dbReference>
<dbReference type="PRINTS" id="PR00455">
    <property type="entry name" value="HTHTETR"/>
</dbReference>
<dbReference type="PANTHER" id="PTHR47506:SF3">
    <property type="entry name" value="HTH-TYPE TRANSCRIPTIONAL REGULATOR LMRA"/>
    <property type="match status" value="1"/>
</dbReference>
<name>A0A344UW45_9ACTN</name>
<evidence type="ECO:0000256" key="3">
    <source>
        <dbReference type="ARBA" id="ARBA00023163"/>
    </source>
</evidence>
<dbReference type="Pfam" id="PF16925">
    <property type="entry name" value="TetR_C_13"/>
    <property type="match status" value="1"/>
</dbReference>
<evidence type="ECO:0000256" key="2">
    <source>
        <dbReference type="ARBA" id="ARBA00023125"/>
    </source>
</evidence>
<dbReference type="OrthoDB" id="9805134at2"/>
<evidence type="ECO:0000256" key="1">
    <source>
        <dbReference type="ARBA" id="ARBA00023015"/>
    </source>
</evidence>
<evidence type="ECO:0000313" key="6">
    <source>
        <dbReference type="EMBL" id="AXE39493.1"/>
    </source>
</evidence>